<proteinExistence type="predicted"/>
<sequence length="253" mass="27230">MDQAQPTGPTAASPDERVAFLVDVDNTLLDNDAAKDEMDRRMRQLLGDEESARFWAAYERVRHESGRVAVPQALVEYLRDLPAGTDPATARDQHIALADVLIGVPYSDYVFPGAVAALETLRQVGRVAILTEGDPAYQATKVARSGLADPAEGYVFVAPDKSAYLREVAAIFPADRMVLVEDKPNNITRARAIFTGLGLAFSGIFVRQGKYAAASGPEWDGAELTVDSIAELAAMSPDAIARALRTPIVSRTA</sequence>
<evidence type="ECO:0000313" key="1">
    <source>
        <dbReference type="EMBL" id="CAA9578843.1"/>
    </source>
</evidence>
<dbReference type="SUPFAM" id="SSF56784">
    <property type="entry name" value="HAD-like"/>
    <property type="match status" value="1"/>
</dbReference>
<dbReference type="AlphaFoldDB" id="A0A6J4VHA9"/>
<accession>A0A6J4VHA9</accession>
<gene>
    <name evidence="1" type="ORF">AVDCRST_MAG33-3371</name>
</gene>
<reference evidence="1" key="1">
    <citation type="submission" date="2020-02" db="EMBL/GenBank/DDBJ databases">
        <authorList>
            <person name="Meier V. D."/>
        </authorList>
    </citation>
    <scope>NUCLEOTIDE SEQUENCE</scope>
    <source>
        <strain evidence="1">AVDCRST_MAG33</strain>
    </source>
</reference>
<name>A0A6J4VHA9_9BACT</name>
<organism evidence="1">
    <name type="scientific">uncultured Thermomicrobiales bacterium</name>
    <dbReference type="NCBI Taxonomy" id="1645740"/>
    <lineage>
        <taxon>Bacteria</taxon>
        <taxon>Pseudomonadati</taxon>
        <taxon>Thermomicrobiota</taxon>
        <taxon>Thermomicrobia</taxon>
        <taxon>Thermomicrobiales</taxon>
        <taxon>environmental samples</taxon>
    </lineage>
</organism>
<dbReference type="EMBL" id="CADCWK010000416">
    <property type="protein sequence ID" value="CAA9578843.1"/>
    <property type="molecule type" value="Genomic_DNA"/>
</dbReference>
<dbReference type="InterPro" id="IPR036412">
    <property type="entry name" value="HAD-like_sf"/>
</dbReference>
<dbReference type="Pfam" id="PF00702">
    <property type="entry name" value="Hydrolase"/>
    <property type="match status" value="1"/>
</dbReference>
<dbReference type="InterPro" id="IPR023214">
    <property type="entry name" value="HAD_sf"/>
</dbReference>
<dbReference type="Gene3D" id="1.10.286.50">
    <property type="match status" value="1"/>
</dbReference>
<dbReference type="Gene3D" id="3.40.50.1000">
    <property type="entry name" value="HAD superfamily/HAD-like"/>
    <property type="match status" value="1"/>
</dbReference>
<protein>
    <submittedName>
        <fullName evidence="1">Uncharacterized protein</fullName>
    </submittedName>
</protein>